<organism evidence="2 3">
    <name type="scientific">Lineolata rhizophorae</name>
    <dbReference type="NCBI Taxonomy" id="578093"/>
    <lineage>
        <taxon>Eukaryota</taxon>
        <taxon>Fungi</taxon>
        <taxon>Dikarya</taxon>
        <taxon>Ascomycota</taxon>
        <taxon>Pezizomycotina</taxon>
        <taxon>Dothideomycetes</taxon>
        <taxon>Dothideomycetes incertae sedis</taxon>
        <taxon>Lineolatales</taxon>
        <taxon>Lineolataceae</taxon>
        <taxon>Lineolata</taxon>
    </lineage>
</organism>
<sequence length="141" mass="15387">MMLLFSILLSFLAAALSVSATPVPSYNVREVERMRLEGRSESQIIKALGTRHPSPAYIEASHLATHLSKLDIDGEAASGFGYAIQHRVPGGAKATSRQNLEGNGRLLRKLKTALWHAIGGRDDDVDVDVMDRPRLRPAWGA</sequence>
<name>A0A6A6NXP9_9PEZI</name>
<dbReference type="EMBL" id="MU001683">
    <property type="protein sequence ID" value="KAF2456304.1"/>
    <property type="molecule type" value="Genomic_DNA"/>
</dbReference>
<accession>A0A6A6NXP9</accession>
<evidence type="ECO:0000313" key="2">
    <source>
        <dbReference type="EMBL" id="KAF2456304.1"/>
    </source>
</evidence>
<protein>
    <submittedName>
        <fullName evidence="2">Uncharacterized protein</fullName>
    </submittedName>
</protein>
<feature type="signal peptide" evidence="1">
    <location>
        <begin position="1"/>
        <end position="20"/>
    </location>
</feature>
<keyword evidence="3" id="KW-1185">Reference proteome</keyword>
<keyword evidence="1" id="KW-0732">Signal</keyword>
<dbReference type="Proteomes" id="UP000799766">
    <property type="component" value="Unassembled WGS sequence"/>
</dbReference>
<evidence type="ECO:0000313" key="3">
    <source>
        <dbReference type="Proteomes" id="UP000799766"/>
    </source>
</evidence>
<gene>
    <name evidence="2" type="ORF">BDY21DRAFT_372442</name>
</gene>
<proteinExistence type="predicted"/>
<reference evidence="2" key="1">
    <citation type="journal article" date="2020" name="Stud. Mycol.">
        <title>101 Dothideomycetes genomes: a test case for predicting lifestyles and emergence of pathogens.</title>
        <authorList>
            <person name="Haridas S."/>
            <person name="Albert R."/>
            <person name="Binder M."/>
            <person name="Bloem J."/>
            <person name="Labutti K."/>
            <person name="Salamov A."/>
            <person name="Andreopoulos B."/>
            <person name="Baker S."/>
            <person name="Barry K."/>
            <person name="Bills G."/>
            <person name="Bluhm B."/>
            <person name="Cannon C."/>
            <person name="Castanera R."/>
            <person name="Culley D."/>
            <person name="Daum C."/>
            <person name="Ezra D."/>
            <person name="Gonzalez J."/>
            <person name="Henrissat B."/>
            <person name="Kuo A."/>
            <person name="Liang C."/>
            <person name="Lipzen A."/>
            <person name="Lutzoni F."/>
            <person name="Magnuson J."/>
            <person name="Mondo S."/>
            <person name="Nolan M."/>
            <person name="Ohm R."/>
            <person name="Pangilinan J."/>
            <person name="Park H.-J."/>
            <person name="Ramirez L."/>
            <person name="Alfaro M."/>
            <person name="Sun H."/>
            <person name="Tritt A."/>
            <person name="Yoshinaga Y."/>
            <person name="Zwiers L.-H."/>
            <person name="Turgeon B."/>
            <person name="Goodwin S."/>
            <person name="Spatafora J."/>
            <person name="Crous P."/>
            <person name="Grigoriev I."/>
        </authorList>
    </citation>
    <scope>NUCLEOTIDE SEQUENCE</scope>
    <source>
        <strain evidence="2">ATCC 16933</strain>
    </source>
</reference>
<dbReference type="AlphaFoldDB" id="A0A6A6NXP9"/>
<feature type="chain" id="PRO_5025355077" evidence="1">
    <location>
        <begin position="21"/>
        <end position="141"/>
    </location>
</feature>
<evidence type="ECO:0000256" key="1">
    <source>
        <dbReference type="SAM" id="SignalP"/>
    </source>
</evidence>